<reference evidence="1 2" key="1">
    <citation type="journal article" date="2018" name="New Phytol.">
        <title>Phylogenomics of Endogonaceae and evolution of mycorrhizas within Mucoromycota.</title>
        <authorList>
            <person name="Chang Y."/>
            <person name="Desiro A."/>
            <person name="Na H."/>
            <person name="Sandor L."/>
            <person name="Lipzen A."/>
            <person name="Clum A."/>
            <person name="Barry K."/>
            <person name="Grigoriev I.V."/>
            <person name="Martin F.M."/>
            <person name="Stajich J.E."/>
            <person name="Smith M.E."/>
            <person name="Bonito G."/>
            <person name="Spatafora J.W."/>
        </authorList>
    </citation>
    <scope>NUCLEOTIDE SEQUENCE [LARGE SCALE GENOMIC DNA]</scope>
    <source>
        <strain evidence="1 2">GMNB39</strain>
    </source>
</reference>
<evidence type="ECO:0000313" key="2">
    <source>
        <dbReference type="Proteomes" id="UP000268093"/>
    </source>
</evidence>
<dbReference type="EMBL" id="RBNI01004640">
    <property type="protein sequence ID" value="RUP47351.1"/>
    <property type="molecule type" value="Genomic_DNA"/>
</dbReference>
<dbReference type="Proteomes" id="UP000268093">
    <property type="component" value="Unassembled WGS sequence"/>
</dbReference>
<keyword evidence="2" id="KW-1185">Reference proteome</keyword>
<name>A0A433D9P8_9FUNG</name>
<comment type="caution">
    <text evidence="1">The sequence shown here is derived from an EMBL/GenBank/DDBJ whole genome shotgun (WGS) entry which is preliminary data.</text>
</comment>
<feature type="non-terminal residue" evidence="1">
    <location>
        <position position="22"/>
    </location>
</feature>
<gene>
    <name evidence="1" type="ORF">BC936DRAFT_145830</name>
</gene>
<protein>
    <submittedName>
        <fullName evidence="1">Uncharacterized protein</fullName>
    </submittedName>
</protein>
<dbReference type="AlphaFoldDB" id="A0A433D9P8"/>
<proteinExistence type="predicted"/>
<sequence length="22" mass="2586">MCVYCYEIVHVPSKQTMILTNL</sequence>
<accession>A0A433D9P8</accession>
<organism evidence="1 2">
    <name type="scientific">Jimgerdemannia flammicorona</name>
    <dbReference type="NCBI Taxonomy" id="994334"/>
    <lineage>
        <taxon>Eukaryota</taxon>
        <taxon>Fungi</taxon>
        <taxon>Fungi incertae sedis</taxon>
        <taxon>Mucoromycota</taxon>
        <taxon>Mucoromycotina</taxon>
        <taxon>Endogonomycetes</taxon>
        <taxon>Endogonales</taxon>
        <taxon>Endogonaceae</taxon>
        <taxon>Jimgerdemannia</taxon>
    </lineage>
</organism>
<evidence type="ECO:0000313" key="1">
    <source>
        <dbReference type="EMBL" id="RUP47351.1"/>
    </source>
</evidence>